<evidence type="ECO:0000313" key="1">
    <source>
        <dbReference type="EMBL" id="MDT0337536.1"/>
    </source>
</evidence>
<reference evidence="1" key="1">
    <citation type="submission" date="2023-02" db="EMBL/GenBank/DDBJ databases">
        <title>Description of Herbaspirillum huttiense subsp. nephrolepsisexaltata and Herbaspirillum huttiense subsp. lycopersicon.</title>
        <authorList>
            <person name="Poudel M."/>
            <person name="Sharma A."/>
            <person name="Goss E."/>
            <person name="Tapia J.H."/>
            <person name="Harmon C.M."/>
            <person name="Jones J.B."/>
        </authorList>
    </citation>
    <scope>NUCLEOTIDE SEQUENCE</scope>
    <source>
        <strain evidence="1">NC40101</strain>
    </source>
</reference>
<name>A0AAE4G808_9BURK</name>
<organism evidence="1">
    <name type="scientific">Herbaspirillum huttiense subsp. nephrolepidis</name>
    <dbReference type="NCBI Taxonomy" id="3075126"/>
    <lineage>
        <taxon>Bacteria</taxon>
        <taxon>Pseudomonadati</taxon>
        <taxon>Pseudomonadota</taxon>
        <taxon>Betaproteobacteria</taxon>
        <taxon>Burkholderiales</taxon>
        <taxon>Oxalobacteraceae</taxon>
        <taxon>Herbaspirillum</taxon>
    </lineage>
</organism>
<proteinExistence type="predicted"/>
<protein>
    <submittedName>
        <fullName evidence="1">Uncharacterized protein</fullName>
    </submittedName>
</protein>
<accession>A0AAE4G808</accession>
<dbReference type="AlphaFoldDB" id="A0AAE4G808"/>
<gene>
    <name evidence="1" type="ORF">RJN63_11900</name>
</gene>
<dbReference type="RefSeq" id="WP_284077004.1">
    <property type="nucleotide sequence ID" value="NZ_JAVLSM010000007.1"/>
</dbReference>
<dbReference type="EMBL" id="JAVRAA010000005">
    <property type="protein sequence ID" value="MDT0337536.1"/>
    <property type="molecule type" value="Genomic_DNA"/>
</dbReference>
<sequence length="92" mass="10170">MREIRYITDDRDKEDRKELVLQHGANGDLYVSVVDEGLPAFEGVRLATSGGAGYKVPDLVFGLMSSFNQIYEKATSDPTWAETSGISVKNWG</sequence>
<comment type="caution">
    <text evidence="1">The sequence shown here is derived from an EMBL/GenBank/DDBJ whole genome shotgun (WGS) entry which is preliminary data.</text>
</comment>